<dbReference type="Proteomes" id="UP000199072">
    <property type="component" value="Unassembled WGS sequence"/>
</dbReference>
<proteinExistence type="predicted"/>
<sequence length="213" mass="25101">MPDHSVLILIADHFGLDYRNQYHEPGMLLHGETNYQHSKLEDIYLDGYDMDRYRFEGERFWYQNAPYKTEEEVIDLLVANKKAALAAGQFVQEAYTENFFVTKSQLSREEVAALYNDPPEGELLLPLAELKNFEAAKAIFDSWSEENVILMENYCMQEFQHLPRLNYSQEQYIALRFLDHLLTGWRQQHRIDYEDHPFLTRPGDGPDETNLGR</sequence>
<dbReference type="InterPro" id="IPR041329">
    <property type="entry name" value="YubB_C"/>
</dbReference>
<reference evidence="2 3" key="1">
    <citation type="submission" date="2016-10" db="EMBL/GenBank/DDBJ databases">
        <authorList>
            <person name="de Groot N.N."/>
        </authorList>
    </citation>
    <scope>NUCLEOTIDE SEQUENCE [LARGE SCALE GENOMIC DNA]</scope>
    <source>
        <strain evidence="2 3">47C3B</strain>
    </source>
</reference>
<protein>
    <recommendedName>
        <fullName evidence="1">YubB ferredoxin-like domain-containing protein</fullName>
    </recommendedName>
</protein>
<dbReference type="RefSeq" id="WP_091150784.1">
    <property type="nucleotide sequence ID" value="NZ_FNAI01000008.1"/>
</dbReference>
<evidence type="ECO:0000313" key="2">
    <source>
        <dbReference type="EMBL" id="SDE62569.1"/>
    </source>
</evidence>
<name>A0A1G7EFZ4_9SPHI</name>
<organism evidence="2 3">
    <name type="scientific">Mucilaginibacter pineti</name>
    <dbReference type="NCBI Taxonomy" id="1391627"/>
    <lineage>
        <taxon>Bacteria</taxon>
        <taxon>Pseudomonadati</taxon>
        <taxon>Bacteroidota</taxon>
        <taxon>Sphingobacteriia</taxon>
        <taxon>Sphingobacteriales</taxon>
        <taxon>Sphingobacteriaceae</taxon>
        <taxon>Mucilaginibacter</taxon>
    </lineage>
</organism>
<dbReference type="Pfam" id="PF18406">
    <property type="entry name" value="DUF1281_C"/>
    <property type="match status" value="1"/>
</dbReference>
<gene>
    <name evidence="2" type="ORF">SAMN05216464_10810</name>
</gene>
<feature type="domain" description="YubB ferredoxin-like" evidence="1">
    <location>
        <begin position="3"/>
        <end position="62"/>
    </location>
</feature>
<evidence type="ECO:0000313" key="3">
    <source>
        <dbReference type="Proteomes" id="UP000199072"/>
    </source>
</evidence>
<dbReference type="EMBL" id="FNAI01000008">
    <property type="protein sequence ID" value="SDE62569.1"/>
    <property type="molecule type" value="Genomic_DNA"/>
</dbReference>
<evidence type="ECO:0000259" key="1">
    <source>
        <dbReference type="Pfam" id="PF18406"/>
    </source>
</evidence>
<keyword evidence="3" id="KW-1185">Reference proteome</keyword>
<dbReference type="AlphaFoldDB" id="A0A1G7EFZ4"/>
<accession>A0A1G7EFZ4</accession>